<reference evidence="3 4" key="1">
    <citation type="submission" date="2024-10" db="EMBL/GenBank/DDBJ databases">
        <title>The Natural Products Discovery Center: Release of the First 8490 Sequenced Strains for Exploring Actinobacteria Biosynthetic Diversity.</title>
        <authorList>
            <person name="Kalkreuter E."/>
            <person name="Kautsar S.A."/>
            <person name="Yang D."/>
            <person name="Bader C.D."/>
            <person name="Teijaro C.N."/>
            <person name="Fluegel L."/>
            <person name="Davis C.M."/>
            <person name="Simpson J.R."/>
            <person name="Lauterbach L."/>
            <person name="Steele A.D."/>
            <person name="Gui C."/>
            <person name="Meng S."/>
            <person name="Li G."/>
            <person name="Viehrig K."/>
            <person name="Ye F."/>
            <person name="Su P."/>
            <person name="Kiefer A.F."/>
            <person name="Nichols A."/>
            <person name="Cepeda A.J."/>
            <person name="Yan W."/>
            <person name="Fan B."/>
            <person name="Jiang Y."/>
            <person name="Adhikari A."/>
            <person name="Zheng C.-J."/>
            <person name="Schuster L."/>
            <person name="Cowan T.M."/>
            <person name="Smanski M.J."/>
            <person name="Chevrette M.G."/>
            <person name="De Carvalho L.P.S."/>
            <person name="Shen B."/>
        </authorList>
    </citation>
    <scope>NUCLEOTIDE SEQUENCE [LARGE SCALE GENOMIC DNA]</scope>
    <source>
        <strain evidence="3 4">NPDC050545</strain>
    </source>
</reference>
<accession>A0ABW7YVU8</accession>
<proteinExistence type="predicted"/>
<name>A0ABW7YVU8_9ACTN</name>
<feature type="region of interest" description="Disordered" evidence="1">
    <location>
        <begin position="138"/>
        <end position="169"/>
    </location>
</feature>
<dbReference type="PANTHER" id="PTHR43244">
    <property type="match status" value="1"/>
</dbReference>
<dbReference type="InterPro" id="IPR036661">
    <property type="entry name" value="Luciferase-like_sf"/>
</dbReference>
<organism evidence="3 4">
    <name type="scientific">Nonomuraea typhae</name>
    <dbReference type="NCBI Taxonomy" id="2603600"/>
    <lineage>
        <taxon>Bacteria</taxon>
        <taxon>Bacillati</taxon>
        <taxon>Actinomycetota</taxon>
        <taxon>Actinomycetes</taxon>
        <taxon>Streptosporangiales</taxon>
        <taxon>Streptosporangiaceae</taxon>
        <taxon>Nonomuraea</taxon>
    </lineage>
</organism>
<dbReference type="RefSeq" id="WP_397083220.1">
    <property type="nucleotide sequence ID" value="NZ_JBITGY010000005.1"/>
</dbReference>
<dbReference type="InterPro" id="IPR050564">
    <property type="entry name" value="F420-G6PD/mer"/>
</dbReference>
<protein>
    <submittedName>
        <fullName evidence="3">LLM class flavin-dependent oxidoreductase</fullName>
    </submittedName>
</protein>
<evidence type="ECO:0000256" key="1">
    <source>
        <dbReference type="SAM" id="MobiDB-lite"/>
    </source>
</evidence>
<dbReference type="Proteomes" id="UP001612741">
    <property type="component" value="Unassembled WGS sequence"/>
</dbReference>
<sequence>MNLVAAACRAEQRGAGRVIVAEADRDPFLPLACVAARTSRLQVCTGIAVAFARTPMTLAYQGWGLQEASSGRAVIGVGTQIKAHIERRYGMPWSKPVPRIGEFLTAVRHIWHCWQRQRWAPFHGAFYQHTMMGPEFSPPPPTGPSWTITAGASSPTSSTGCPCANAGRR</sequence>
<keyword evidence="4" id="KW-1185">Reference proteome</keyword>
<dbReference type="Gene3D" id="3.20.20.30">
    <property type="entry name" value="Luciferase-like domain"/>
    <property type="match status" value="1"/>
</dbReference>
<feature type="compositionally biased region" description="Low complexity" evidence="1">
    <location>
        <begin position="149"/>
        <end position="169"/>
    </location>
</feature>
<dbReference type="SUPFAM" id="SSF51679">
    <property type="entry name" value="Bacterial luciferase-like"/>
    <property type="match status" value="1"/>
</dbReference>
<evidence type="ECO:0000313" key="3">
    <source>
        <dbReference type="EMBL" id="MFI6499730.1"/>
    </source>
</evidence>
<feature type="domain" description="Luciferase-like" evidence="2">
    <location>
        <begin position="3"/>
        <end position="156"/>
    </location>
</feature>
<comment type="caution">
    <text evidence="3">The sequence shown here is derived from an EMBL/GenBank/DDBJ whole genome shotgun (WGS) entry which is preliminary data.</text>
</comment>
<dbReference type="Pfam" id="PF00296">
    <property type="entry name" value="Bac_luciferase"/>
    <property type="match status" value="1"/>
</dbReference>
<dbReference type="PANTHER" id="PTHR43244:SF2">
    <property type="entry name" value="CONSERVED HYPOTHETICAL ALANINE AND PROLINE-RICH PROTEIN"/>
    <property type="match status" value="1"/>
</dbReference>
<evidence type="ECO:0000313" key="4">
    <source>
        <dbReference type="Proteomes" id="UP001612741"/>
    </source>
</evidence>
<dbReference type="InterPro" id="IPR011251">
    <property type="entry name" value="Luciferase-like_dom"/>
</dbReference>
<dbReference type="EMBL" id="JBITGY010000005">
    <property type="protein sequence ID" value="MFI6499730.1"/>
    <property type="molecule type" value="Genomic_DNA"/>
</dbReference>
<gene>
    <name evidence="3" type="ORF">ACIBG2_20240</name>
</gene>
<evidence type="ECO:0000259" key="2">
    <source>
        <dbReference type="Pfam" id="PF00296"/>
    </source>
</evidence>